<evidence type="ECO:0000256" key="1">
    <source>
        <dbReference type="SAM" id="MobiDB-lite"/>
    </source>
</evidence>
<dbReference type="InterPro" id="IPR029033">
    <property type="entry name" value="His_PPase_superfam"/>
</dbReference>
<dbReference type="AlphaFoldDB" id="A0A1C6SM63"/>
<protein>
    <recommendedName>
        <fullName evidence="4">Histidine phosphatase superfamily (Branch 1)</fullName>
    </recommendedName>
</protein>
<evidence type="ECO:0008006" key="4">
    <source>
        <dbReference type="Google" id="ProtNLM"/>
    </source>
</evidence>
<accession>A0A1C6SM63</accession>
<dbReference type="Proteomes" id="UP000198906">
    <property type="component" value="Unassembled WGS sequence"/>
</dbReference>
<sequence length="90" mass="9763">MVARAADFLRDLAAGWDGRRVLIVAHSASRRASDHLLHGRALAELVDAPFDWRPGWSYRLPDGWDGTRPGHCAQVPGPTGRLGPAAAGRR</sequence>
<dbReference type="STRING" id="47866.GA0074694_5701"/>
<feature type="region of interest" description="Disordered" evidence="1">
    <location>
        <begin position="67"/>
        <end position="90"/>
    </location>
</feature>
<dbReference type="EMBL" id="FMHU01000002">
    <property type="protein sequence ID" value="SCL30462.1"/>
    <property type="molecule type" value="Genomic_DNA"/>
</dbReference>
<evidence type="ECO:0000313" key="3">
    <source>
        <dbReference type="Proteomes" id="UP000198906"/>
    </source>
</evidence>
<evidence type="ECO:0000313" key="2">
    <source>
        <dbReference type="EMBL" id="SCL30462.1"/>
    </source>
</evidence>
<organism evidence="2 3">
    <name type="scientific">Micromonospora inyonensis</name>
    <dbReference type="NCBI Taxonomy" id="47866"/>
    <lineage>
        <taxon>Bacteria</taxon>
        <taxon>Bacillati</taxon>
        <taxon>Actinomycetota</taxon>
        <taxon>Actinomycetes</taxon>
        <taxon>Micromonosporales</taxon>
        <taxon>Micromonosporaceae</taxon>
        <taxon>Micromonospora</taxon>
    </lineage>
</organism>
<proteinExistence type="predicted"/>
<gene>
    <name evidence="2" type="ORF">GA0074694_5701</name>
</gene>
<keyword evidence="3" id="KW-1185">Reference proteome</keyword>
<dbReference type="RefSeq" id="WP_091462912.1">
    <property type="nucleotide sequence ID" value="NZ_FMHU01000002.1"/>
</dbReference>
<dbReference type="SUPFAM" id="SSF53254">
    <property type="entry name" value="Phosphoglycerate mutase-like"/>
    <property type="match status" value="1"/>
</dbReference>
<reference evidence="3" key="1">
    <citation type="submission" date="2016-06" db="EMBL/GenBank/DDBJ databases">
        <authorList>
            <person name="Varghese N."/>
        </authorList>
    </citation>
    <scope>NUCLEOTIDE SEQUENCE [LARGE SCALE GENOMIC DNA]</scope>
    <source>
        <strain evidence="3">DSM 46123</strain>
    </source>
</reference>
<name>A0A1C6SM63_9ACTN</name>